<reference evidence="4" key="1">
    <citation type="submission" date="2020-08" db="EMBL/GenBank/DDBJ databases">
        <authorList>
            <person name="Cejkova D."/>
            <person name="Kubasova T."/>
            <person name="Jahodarova E."/>
            <person name="Rychlik I."/>
        </authorList>
    </citation>
    <scope>NUCLEOTIDE SEQUENCE</scope>
    <source>
        <strain evidence="4">An420c</strain>
    </source>
</reference>
<dbReference type="GO" id="GO:0005829">
    <property type="term" value="C:cytosol"/>
    <property type="evidence" value="ECO:0007669"/>
    <property type="project" value="TreeGrafter"/>
</dbReference>
<organism evidence="4 5">
    <name type="scientific">Mordavella massiliensis</name>
    <dbReference type="NCBI Taxonomy" id="1871024"/>
    <lineage>
        <taxon>Bacteria</taxon>
        <taxon>Bacillati</taxon>
        <taxon>Bacillota</taxon>
        <taxon>Clostridia</taxon>
        <taxon>Eubacteriales</taxon>
        <taxon>Clostridiaceae</taxon>
        <taxon>Mordavella</taxon>
    </lineage>
</organism>
<dbReference type="Proteomes" id="UP000713880">
    <property type="component" value="Unassembled WGS sequence"/>
</dbReference>
<dbReference type="AlphaFoldDB" id="A0A938X4N1"/>
<gene>
    <name evidence="4" type="ORF">H6A13_07790</name>
</gene>
<dbReference type="PANTHER" id="PTHR46517:SF1">
    <property type="entry name" value="FRUCTOSE-2,6-BISPHOSPHATASE TIGAR"/>
    <property type="match status" value="1"/>
</dbReference>
<dbReference type="InterPro" id="IPR029033">
    <property type="entry name" value="His_PPase_superfam"/>
</dbReference>
<dbReference type="PANTHER" id="PTHR46517">
    <property type="entry name" value="FRUCTOSE-2,6-BISPHOSPHATASE TIGAR"/>
    <property type="match status" value="1"/>
</dbReference>
<reference evidence="4" key="2">
    <citation type="journal article" date="2021" name="Sci. Rep.">
        <title>The distribution of antibiotic resistance genes in chicken gut microbiota commensals.</title>
        <authorList>
            <person name="Juricova H."/>
            <person name="Matiasovicova J."/>
            <person name="Kubasova T."/>
            <person name="Cejkova D."/>
            <person name="Rychlik I."/>
        </authorList>
    </citation>
    <scope>NUCLEOTIDE SEQUENCE</scope>
    <source>
        <strain evidence="4">An420c</strain>
    </source>
</reference>
<dbReference type="SMART" id="SM00855">
    <property type="entry name" value="PGAM"/>
    <property type="match status" value="1"/>
</dbReference>
<proteinExistence type="predicted"/>
<accession>A0A938X4N1</accession>
<feature type="binding site" evidence="3">
    <location>
        <position position="57"/>
    </location>
    <ligand>
        <name>substrate</name>
    </ligand>
</feature>
<evidence type="ECO:0000313" key="5">
    <source>
        <dbReference type="Proteomes" id="UP000713880"/>
    </source>
</evidence>
<dbReference type="GO" id="GO:0043456">
    <property type="term" value="P:regulation of pentose-phosphate shunt"/>
    <property type="evidence" value="ECO:0007669"/>
    <property type="project" value="TreeGrafter"/>
</dbReference>
<sequence length="213" mass="24134">MKLYLVRHGITDWNARKKIQGQVDIPLNETGRDLARKTAEGLKDVPFDLCMTSPLCRAKETARIILGSRNVNILDEPRLMEMAFGDYEGKCCSREGWELPEGFHKFFDDPAGYEPPRGGESFADVKKRTGEFLADLYQKPEYQGLNILITTHGAALAGLLNNIKEEPLSRYWGDGVHRNCAVTEVEVRDGVPEILSENVIYYENVKDPWADEK</sequence>
<keyword evidence="1" id="KW-0378">Hydrolase</keyword>
<evidence type="ECO:0000256" key="1">
    <source>
        <dbReference type="ARBA" id="ARBA00022801"/>
    </source>
</evidence>
<keyword evidence="5" id="KW-1185">Reference proteome</keyword>
<dbReference type="Pfam" id="PF00300">
    <property type="entry name" value="His_Phos_1"/>
    <property type="match status" value="1"/>
</dbReference>
<dbReference type="RefSeq" id="WP_204909041.1">
    <property type="nucleotide sequence ID" value="NZ_JACJLV010000022.1"/>
</dbReference>
<dbReference type="Gene3D" id="3.40.50.1240">
    <property type="entry name" value="Phosphoglycerate mutase-like"/>
    <property type="match status" value="1"/>
</dbReference>
<dbReference type="CDD" id="cd07067">
    <property type="entry name" value="HP_PGM_like"/>
    <property type="match status" value="1"/>
</dbReference>
<dbReference type="InterPro" id="IPR013078">
    <property type="entry name" value="His_Pase_superF_clade-1"/>
</dbReference>
<dbReference type="SUPFAM" id="SSF53254">
    <property type="entry name" value="Phosphoglycerate mutase-like"/>
    <property type="match status" value="1"/>
</dbReference>
<feature type="active site" description="Proton donor/acceptor" evidence="2">
    <location>
        <position position="81"/>
    </location>
</feature>
<protein>
    <submittedName>
        <fullName evidence="4">Histidine phosphatase family protein</fullName>
    </submittedName>
</protein>
<feature type="binding site" evidence="3">
    <location>
        <begin position="7"/>
        <end position="14"/>
    </location>
    <ligand>
        <name>substrate</name>
    </ligand>
</feature>
<dbReference type="InterPro" id="IPR051695">
    <property type="entry name" value="Phosphoglycerate_Mutase"/>
</dbReference>
<feature type="active site" description="Tele-phosphohistidine intermediate" evidence="2">
    <location>
        <position position="8"/>
    </location>
</feature>
<dbReference type="GO" id="GO:0004331">
    <property type="term" value="F:fructose-2,6-bisphosphate 2-phosphatase activity"/>
    <property type="evidence" value="ECO:0007669"/>
    <property type="project" value="TreeGrafter"/>
</dbReference>
<evidence type="ECO:0000256" key="3">
    <source>
        <dbReference type="PIRSR" id="PIRSR613078-2"/>
    </source>
</evidence>
<evidence type="ECO:0000256" key="2">
    <source>
        <dbReference type="PIRSR" id="PIRSR613078-1"/>
    </source>
</evidence>
<comment type="caution">
    <text evidence="4">The sequence shown here is derived from an EMBL/GenBank/DDBJ whole genome shotgun (WGS) entry which is preliminary data.</text>
</comment>
<dbReference type="GO" id="GO:0045820">
    <property type="term" value="P:negative regulation of glycolytic process"/>
    <property type="evidence" value="ECO:0007669"/>
    <property type="project" value="TreeGrafter"/>
</dbReference>
<name>A0A938X4N1_9CLOT</name>
<evidence type="ECO:0000313" key="4">
    <source>
        <dbReference type="EMBL" id="MBM6826998.1"/>
    </source>
</evidence>
<dbReference type="EMBL" id="JACJLV010000022">
    <property type="protein sequence ID" value="MBM6826998.1"/>
    <property type="molecule type" value="Genomic_DNA"/>
</dbReference>